<dbReference type="Gene3D" id="1.10.510.10">
    <property type="entry name" value="Transferase(Phosphotransferase) domain 1"/>
    <property type="match status" value="1"/>
</dbReference>
<dbReference type="GO" id="GO:0005524">
    <property type="term" value="F:ATP binding"/>
    <property type="evidence" value="ECO:0007669"/>
    <property type="project" value="InterPro"/>
</dbReference>
<comment type="caution">
    <text evidence="1">The sequence shown here is derived from an EMBL/GenBank/DDBJ whole genome shotgun (WGS) entry which is preliminary data.</text>
</comment>
<proteinExistence type="predicted"/>
<dbReference type="InterPro" id="IPR011009">
    <property type="entry name" value="Kinase-like_dom_sf"/>
</dbReference>
<gene>
    <name evidence="1" type="ORF">OFUS_LOCUS6408</name>
</gene>
<dbReference type="InterPro" id="IPR000719">
    <property type="entry name" value="Prot_kinase_dom"/>
</dbReference>
<dbReference type="GO" id="GO:0001501">
    <property type="term" value="P:skeletal system development"/>
    <property type="evidence" value="ECO:0007669"/>
    <property type="project" value="TreeGrafter"/>
</dbReference>
<evidence type="ECO:0000313" key="1">
    <source>
        <dbReference type="EMBL" id="CAH1779611.1"/>
    </source>
</evidence>
<dbReference type="PROSITE" id="PS50011">
    <property type="entry name" value="PROTEIN_KINASE_DOM"/>
    <property type="match status" value="1"/>
</dbReference>
<dbReference type="OrthoDB" id="4062651at2759"/>
<accession>A0A8J1TTJ3</accession>
<dbReference type="Proteomes" id="UP000749559">
    <property type="component" value="Unassembled WGS sequence"/>
</dbReference>
<sequence length="332" mass="37600">MAAIQPLKINGNKCVFFLLVVLYHYRLMDLQGERSVIDNHDTEAIVNRRATITLPPDKSSFAFDCNNIGEIELVKPMGKGVTKETYLGKYKGEEYAVQFVTKDVISVKDCVGNLKSWEVAAGHARTCTALPLMKIMKGILIAMQLNHPNLIRLVGFCAKGETVESEDSDNLSTKSGVVAVYEYAEKLTIQNIELLDWEQRLAIAIDMSDMLQYLEESRLGSILALEFGEKHVLMGKDNRIRLIDFDDFDGAERSCDRPKHKLFKCNCENGVCKGHNAKSNMFRFQRSFADALLDEPVLDSSRKEKILKKTRRLLRKYNITATVLKQRLTALL</sequence>
<dbReference type="EMBL" id="CAIIXF020000003">
    <property type="protein sequence ID" value="CAH1779611.1"/>
    <property type="molecule type" value="Genomic_DNA"/>
</dbReference>
<dbReference type="PANTHER" id="PTHR46448">
    <property type="entry name" value="PROTEIN KINASE DOMAIN-CONTAINING PROTEIN"/>
    <property type="match status" value="1"/>
</dbReference>
<dbReference type="GO" id="GO:0005576">
    <property type="term" value="C:extracellular region"/>
    <property type="evidence" value="ECO:0007669"/>
    <property type="project" value="TreeGrafter"/>
</dbReference>
<reference evidence="1" key="1">
    <citation type="submission" date="2022-03" db="EMBL/GenBank/DDBJ databases">
        <authorList>
            <person name="Martin C."/>
        </authorList>
    </citation>
    <scope>NUCLEOTIDE SEQUENCE</scope>
</reference>
<keyword evidence="2" id="KW-1185">Reference proteome</keyword>
<protein>
    <submittedName>
        <fullName evidence="1">Uncharacterized protein</fullName>
    </submittedName>
</protein>
<name>A0A8J1TTJ3_OWEFU</name>
<dbReference type="GO" id="GO:0004715">
    <property type="term" value="F:non-membrane spanning protein tyrosine kinase activity"/>
    <property type="evidence" value="ECO:0007669"/>
    <property type="project" value="InterPro"/>
</dbReference>
<organism evidence="1 2">
    <name type="scientific">Owenia fusiformis</name>
    <name type="common">Polychaete worm</name>
    <dbReference type="NCBI Taxonomy" id="6347"/>
    <lineage>
        <taxon>Eukaryota</taxon>
        <taxon>Metazoa</taxon>
        <taxon>Spiralia</taxon>
        <taxon>Lophotrochozoa</taxon>
        <taxon>Annelida</taxon>
        <taxon>Polychaeta</taxon>
        <taxon>Sedentaria</taxon>
        <taxon>Canalipalpata</taxon>
        <taxon>Sabellida</taxon>
        <taxon>Oweniida</taxon>
        <taxon>Oweniidae</taxon>
        <taxon>Owenia</taxon>
    </lineage>
</organism>
<dbReference type="PANTHER" id="PTHR46448:SF1">
    <property type="entry name" value="PROTEIN KINASE DOMAIN-CONTAINING PROTEIN"/>
    <property type="match status" value="1"/>
</dbReference>
<dbReference type="SUPFAM" id="SSF56112">
    <property type="entry name" value="Protein kinase-like (PK-like)"/>
    <property type="match status" value="1"/>
</dbReference>
<dbReference type="InterPro" id="IPR042983">
    <property type="entry name" value="PKDCC"/>
</dbReference>
<evidence type="ECO:0000313" key="2">
    <source>
        <dbReference type="Proteomes" id="UP000749559"/>
    </source>
</evidence>
<dbReference type="AlphaFoldDB" id="A0A8J1TTJ3"/>